<feature type="domain" description="Multidrug resistance protein MdtA-like barrel-sandwich hybrid" evidence="5">
    <location>
        <begin position="61"/>
        <end position="200"/>
    </location>
</feature>
<dbReference type="InterPro" id="IPR006143">
    <property type="entry name" value="RND_pump_MFP"/>
</dbReference>
<keyword evidence="2" id="KW-0175">Coiled coil</keyword>
<dbReference type="PANTHER" id="PTHR30469:SF33">
    <property type="entry name" value="SLR1207 PROTEIN"/>
    <property type="match status" value="1"/>
</dbReference>
<dbReference type="Gene3D" id="2.40.30.170">
    <property type="match status" value="1"/>
</dbReference>
<keyword evidence="4" id="KW-0812">Transmembrane</keyword>
<comment type="caution">
    <text evidence="6">The sequence shown here is derived from an EMBL/GenBank/DDBJ whole genome shotgun (WGS) entry which is preliminary data.</text>
</comment>
<evidence type="ECO:0000256" key="1">
    <source>
        <dbReference type="ARBA" id="ARBA00009477"/>
    </source>
</evidence>
<evidence type="ECO:0000313" key="6">
    <source>
        <dbReference type="EMBL" id="MBD0852431.1"/>
    </source>
</evidence>
<sequence length="387" mass="42467">MNKYLKYSLIGILVLGALWAAAFFIKSNSKSAITYETQKPFITNIEKKTVATGKVVPEDEIEIKPQISGIIDKIYLEEGVKVKAGDLIAVIKVVPNEQSLNQARGRVRNAELALNNIKIEYNRNKSLFDKGVISSQDFNSLQLQYDQAQQELSNAQADYQIIRRGSAGGSTTANTNIRATVDGTILEIPVEEGDQVIQSNNFNDGTTIATIADLSKMIFEGKVDEGEVAKLQIGTPLKISLGAVEGKELDAKLRFIAPKGVEETGAVQFKIEGDVEIQEDVFIRAGYSANASMVLEKKDSVMVIPEALLQFDKKTDKPYVEVAVGNVEDQKFERKDIEIGISDGVNVEIVSGITEEDLVKQWNKTEPIKKGEDGDEDGDEGSEDSEE</sequence>
<evidence type="ECO:0000256" key="2">
    <source>
        <dbReference type="SAM" id="Coils"/>
    </source>
</evidence>
<keyword evidence="4" id="KW-1133">Transmembrane helix</keyword>
<dbReference type="Proteomes" id="UP000598350">
    <property type="component" value="Unassembled WGS sequence"/>
</dbReference>
<comment type="similarity">
    <text evidence="1">Belongs to the membrane fusion protein (MFP) (TC 8.A.1) family.</text>
</comment>
<evidence type="ECO:0000259" key="5">
    <source>
        <dbReference type="Pfam" id="PF25917"/>
    </source>
</evidence>
<dbReference type="Gene3D" id="6.20.50.140">
    <property type="match status" value="1"/>
</dbReference>
<dbReference type="Gene3D" id="1.10.287.470">
    <property type="entry name" value="Helix hairpin bin"/>
    <property type="match status" value="1"/>
</dbReference>
<proteinExistence type="inferred from homology"/>
<evidence type="ECO:0000313" key="7">
    <source>
        <dbReference type="Proteomes" id="UP000598350"/>
    </source>
</evidence>
<gene>
    <name evidence="6" type="ORF">HPE63_17265</name>
</gene>
<dbReference type="NCBIfam" id="TIGR01730">
    <property type="entry name" value="RND_mfp"/>
    <property type="match status" value="1"/>
</dbReference>
<dbReference type="EMBL" id="JABTCG010000008">
    <property type="protein sequence ID" value="MBD0852431.1"/>
    <property type="molecule type" value="Genomic_DNA"/>
</dbReference>
<feature type="coiled-coil region" evidence="2">
    <location>
        <begin position="100"/>
        <end position="165"/>
    </location>
</feature>
<feature type="region of interest" description="Disordered" evidence="3">
    <location>
        <begin position="363"/>
        <end position="387"/>
    </location>
</feature>
<accession>A0ABR7VFM1</accession>
<keyword evidence="4" id="KW-0472">Membrane</keyword>
<feature type="compositionally biased region" description="Acidic residues" evidence="3">
    <location>
        <begin position="373"/>
        <end position="387"/>
    </location>
</feature>
<protein>
    <submittedName>
        <fullName evidence="6">Efflux RND transporter periplasmic adaptor subunit</fullName>
    </submittedName>
</protein>
<name>A0ABR7VFM1_9FLAO</name>
<reference evidence="6 7" key="1">
    <citation type="submission" date="2020-05" db="EMBL/GenBank/DDBJ databases">
        <title>The draft genome sequence of Maribacter arenosus CAU 1321.</title>
        <authorList>
            <person name="Mu L."/>
        </authorList>
    </citation>
    <scope>NUCLEOTIDE SEQUENCE [LARGE SCALE GENOMIC DNA]</scope>
    <source>
        <strain evidence="6 7">CAU 1321</strain>
    </source>
</reference>
<dbReference type="SUPFAM" id="SSF111369">
    <property type="entry name" value="HlyD-like secretion proteins"/>
    <property type="match status" value="1"/>
</dbReference>
<evidence type="ECO:0000256" key="3">
    <source>
        <dbReference type="SAM" id="MobiDB-lite"/>
    </source>
</evidence>
<dbReference type="Gene3D" id="2.40.50.100">
    <property type="match status" value="1"/>
</dbReference>
<dbReference type="InterPro" id="IPR058625">
    <property type="entry name" value="MdtA-like_BSH"/>
</dbReference>
<dbReference type="RefSeq" id="WP_188315555.1">
    <property type="nucleotide sequence ID" value="NZ_JABTCG010000008.1"/>
</dbReference>
<feature type="transmembrane region" description="Helical" evidence="4">
    <location>
        <begin position="7"/>
        <end position="25"/>
    </location>
</feature>
<dbReference type="Pfam" id="PF25917">
    <property type="entry name" value="BSH_RND"/>
    <property type="match status" value="1"/>
</dbReference>
<evidence type="ECO:0000256" key="4">
    <source>
        <dbReference type="SAM" id="Phobius"/>
    </source>
</evidence>
<dbReference type="PANTHER" id="PTHR30469">
    <property type="entry name" value="MULTIDRUG RESISTANCE PROTEIN MDTA"/>
    <property type="match status" value="1"/>
</dbReference>
<keyword evidence="7" id="KW-1185">Reference proteome</keyword>
<organism evidence="6 7">
    <name type="scientific">Maribacter arenosus</name>
    <dbReference type="NCBI Taxonomy" id="1854708"/>
    <lineage>
        <taxon>Bacteria</taxon>
        <taxon>Pseudomonadati</taxon>
        <taxon>Bacteroidota</taxon>
        <taxon>Flavobacteriia</taxon>
        <taxon>Flavobacteriales</taxon>
        <taxon>Flavobacteriaceae</taxon>
        <taxon>Maribacter</taxon>
    </lineage>
</organism>